<dbReference type="InterPro" id="IPR012654">
    <property type="entry name" value="CHP02391"/>
</dbReference>
<proteinExistence type="predicted"/>
<protein>
    <recommendedName>
        <fullName evidence="1">Conserved hypothetical protein CHP02391 domain-containing protein</fullName>
    </recommendedName>
</protein>
<dbReference type="AlphaFoldDB" id="A0A2L0UGJ1"/>
<organism evidence="2 3">
    <name type="scientific">Arthrobacter agilis</name>
    <dbReference type="NCBI Taxonomy" id="37921"/>
    <lineage>
        <taxon>Bacteria</taxon>
        <taxon>Bacillati</taxon>
        <taxon>Actinomycetota</taxon>
        <taxon>Actinomycetes</taxon>
        <taxon>Micrococcales</taxon>
        <taxon>Micrococcaceae</taxon>
        <taxon>Arthrobacter</taxon>
    </lineage>
</organism>
<evidence type="ECO:0000259" key="1">
    <source>
        <dbReference type="Pfam" id="PF09509"/>
    </source>
</evidence>
<name>A0A2L0UGJ1_9MICC</name>
<reference evidence="2 3" key="1">
    <citation type="submission" date="2017-11" db="EMBL/GenBank/DDBJ databases">
        <title>Draft genome of Arthrobacter agilis strain UMCV2, a plant growth-promoting rhizobacterium and biocontrol capacity of phytopathogenic fungi.</title>
        <authorList>
            <person name="Martinez-Camara R."/>
            <person name="Santoyo G."/>
            <person name="Moreno-Hagelsieb G."/>
            <person name="Valencia-Cantero E."/>
        </authorList>
    </citation>
    <scope>NUCLEOTIDE SEQUENCE [LARGE SCALE GENOMIC DNA]</scope>
    <source>
        <strain evidence="2 3">UMCV2</strain>
    </source>
</reference>
<accession>A0A2L0UGJ1</accession>
<gene>
    <name evidence="2" type="ORF">CVO76_12340</name>
</gene>
<dbReference type="EMBL" id="CP024915">
    <property type="protein sequence ID" value="AUZ88337.1"/>
    <property type="molecule type" value="Genomic_DNA"/>
</dbReference>
<dbReference type="Pfam" id="PF09509">
    <property type="entry name" value="Hypoth_Ymh"/>
    <property type="match status" value="1"/>
</dbReference>
<evidence type="ECO:0000313" key="2">
    <source>
        <dbReference type="EMBL" id="AUZ88337.1"/>
    </source>
</evidence>
<feature type="domain" description="Conserved hypothetical protein CHP02391" evidence="1">
    <location>
        <begin position="97"/>
        <end position="218"/>
    </location>
</feature>
<evidence type="ECO:0000313" key="3">
    <source>
        <dbReference type="Proteomes" id="UP000239187"/>
    </source>
</evidence>
<dbReference type="Proteomes" id="UP000239187">
    <property type="component" value="Chromosome"/>
</dbReference>
<sequence>MVHWLSRWIQAADSYQEAHFSDARNAADLVIEYTPRALAIVRTEMPEIDSLYYQEHGSLHLEEGRTVAVTVRGIIRSKELTEHYLGGTAPRLSADLLHPLVWDAARTFWGDGYRRAAVQQACIALNAWIQERLGRTDVSDGGLMAQAFSTSDPEDGKPRLRWPGDQTDRTVRSMQSGILQYAQGCFSAIRNPSAHSSSELDESTALIQLAALSQLAAWTEQCSVVTTTSPEPPF</sequence>